<reference evidence="1 2" key="1">
    <citation type="journal article" date="2021" name="Elife">
        <title>Chloroplast acquisition without the gene transfer in kleptoplastic sea slugs, Plakobranchus ocellatus.</title>
        <authorList>
            <person name="Maeda T."/>
            <person name="Takahashi S."/>
            <person name="Yoshida T."/>
            <person name="Shimamura S."/>
            <person name="Takaki Y."/>
            <person name="Nagai Y."/>
            <person name="Toyoda A."/>
            <person name="Suzuki Y."/>
            <person name="Arimoto A."/>
            <person name="Ishii H."/>
            <person name="Satoh N."/>
            <person name="Nishiyama T."/>
            <person name="Hasebe M."/>
            <person name="Maruyama T."/>
            <person name="Minagawa J."/>
            <person name="Obokata J."/>
            <person name="Shigenobu S."/>
        </authorList>
    </citation>
    <scope>NUCLEOTIDE SEQUENCE [LARGE SCALE GENOMIC DNA]</scope>
</reference>
<evidence type="ECO:0000313" key="2">
    <source>
        <dbReference type="Proteomes" id="UP000735302"/>
    </source>
</evidence>
<name>A0AAV4ADS6_9GAST</name>
<proteinExistence type="predicted"/>
<dbReference type="Proteomes" id="UP000735302">
    <property type="component" value="Unassembled WGS sequence"/>
</dbReference>
<accession>A0AAV4ADS6</accession>
<dbReference type="AlphaFoldDB" id="A0AAV4ADS6"/>
<sequence>MHIPTSFLESEPDKTACVIIDGNETRWEGFNVAVMNLLSEALGFTGIPFATADGGFYDLSGPNEDTQGVAVLSEVTGGVGGMVDSHSALKSAGSTLSLARASPLALWPDGGL</sequence>
<gene>
    <name evidence="1" type="ORF">PoB_003142500</name>
</gene>
<organism evidence="1 2">
    <name type="scientific">Plakobranchus ocellatus</name>
    <dbReference type="NCBI Taxonomy" id="259542"/>
    <lineage>
        <taxon>Eukaryota</taxon>
        <taxon>Metazoa</taxon>
        <taxon>Spiralia</taxon>
        <taxon>Lophotrochozoa</taxon>
        <taxon>Mollusca</taxon>
        <taxon>Gastropoda</taxon>
        <taxon>Heterobranchia</taxon>
        <taxon>Euthyneura</taxon>
        <taxon>Panpulmonata</taxon>
        <taxon>Sacoglossa</taxon>
        <taxon>Placobranchoidea</taxon>
        <taxon>Plakobranchidae</taxon>
        <taxon>Plakobranchus</taxon>
    </lineage>
</organism>
<keyword evidence="2" id="KW-1185">Reference proteome</keyword>
<evidence type="ECO:0000313" key="1">
    <source>
        <dbReference type="EMBL" id="GFO04920.1"/>
    </source>
</evidence>
<dbReference type="EMBL" id="BLXT01003743">
    <property type="protein sequence ID" value="GFO04920.1"/>
    <property type="molecule type" value="Genomic_DNA"/>
</dbReference>
<protein>
    <submittedName>
        <fullName evidence="1">Uncharacterized protein</fullName>
    </submittedName>
</protein>
<comment type="caution">
    <text evidence="1">The sequence shown here is derived from an EMBL/GenBank/DDBJ whole genome shotgun (WGS) entry which is preliminary data.</text>
</comment>